<dbReference type="PROSITE" id="PS50002">
    <property type="entry name" value="SH3"/>
    <property type="match status" value="1"/>
</dbReference>
<reference evidence="15 16" key="1">
    <citation type="submission" date="2015-09" db="EMBL/GenBank/DDBJ databases">
        <title>Trachymyrmex zeteki WGS genome.</title>
        <authorList>
            <person name="Nygaard S."/>
            <person name="Hu H."/>
            <person name="Boomsma J."/>
            <person name="Zhang G."/>
        </authorList>
    </citation>
    <scope>NUCLEOTIDE SEQUENCE [LARGE SCALE GENOMIC DNA]</scope>
    <source>
        <strain evidence="15">Tzet28-1</strain>
        <tissue evidence="15">Whole body</tissue>
    </source>
</reference>
<dbReference type="Gene3D" id="1.10.510.10">
    <property type="entry name" value="Transferase(Phosphotransferase) domain 1"/>
    <property type="match status" value="2"/>
</dbReference>
<evidence type="ECO:0000313" key="16">
    <source>
        <dbReference type="Proteomes" id="UP000075809"/>
    </source>
</evidence>
<dbReference type="PANTHER" id="PTHR24418">
    <property type="entry name" value="TYROSINE-PROTEIN KINASE"/>
    <property type="match status" value="1"/>
</dbReference>
<dbReference type="PROSITE" id="PS50108">
    <property type="entry name" value="CRIB"/>
    <property type="match status" value="1"/>
</dbReference>
<sequence length="910" mass="102265">MASPSDTQGGMSRNGPGLYEFLMEAELQQYYPGIRGDLKVQTTAQLKYVTEEDLSAIGMSKPEMRRLKKYFQKLFPQNYLSKFKKMLLPKREEQPSGVLGMLPEERHNKPSVIRVPNKHMIPADAIIVNKELGTGEFGVVQQGVWTNDGERIQVAIKCLSRERMQNNPIEFLKEAAIMHAIDHEHIVRLYGVVLDTNSLMLVTELAPLRSLLECLKEPSLRASFPVLSLCDFAMQIADGMQYLEAKRLIHRDLAARNILVFSKNKVKISDFGLSRALGPWAALTGHQILEAIDEPNFQRLEQPECCPKDYFTLMQQCWQHEPSKRPKFSELINVLPDLKPEQVQAVQDSTESGQLVYRQSDIITVLDKGSSNTLWKGVLNNGKTGFFNPAHTIAYLGSNLPSNKPGEFTRGDGRNAFSSQRRKIRTDMISSPQGDLKHTGHVGLDGAYFGDISFLGKYPHLPRQVVTPYKPQEDATDNFSQISTQNARSIDMNRESTRESRSIQQETGSKHESLWSDMNSEICHATGNNANKQAMTSNIGSNTDTLGADHEYHEISDEENQDSPLKFDKTLNFDFGPSLLAEMDQMFRSLGSSPPGHSLFIEHESSNARNELREIQAKHKKKQATVKPISAADQKTLYSAIAMAQELTARSMTDLEYPPESPRTPASPSRRRKFSFKLPHQHSPKPDRRHFSEEAASIPDIQATLSEEAKEVYNSLVETPTLESTGDTNPLRMLRSGLSIVRPRIRGNKHATLGYPVLSQSEDVSGEHGFPFEMHHSGAMTLPKVRAPPSPHTILSLPQSRILERHHSMEIENNQNQNNIDENPIPLPPRDRSKTLQPKSSLPRHQRKHPLIIPGDGITRTLAKMAITMPSVDDQVDGHFMLQNSNAAIDETLLQDNYHPEASANRLRSV</sequence>
<feature type="compositionally biased region" description="Low complexity" evidence="11">
    <location>
        <begin position="812"/>
        <end position="824"/>
    </location>
</feature>
<feature type="compositionally biased region" description="Basic residues" evidence="11">
    <location>
        <begin position="669"/>
        <end position="683"/>
    </location>
</feature>
<dbReference type="FunFam" id="3.30.200.20:FF:000780">
    <property type="entry name" value="Tyrosine-protein kinase PR2"/>
    <property type="match status" value="1"/>
</dbReference>
<dbReference type="PROSITE" id="PS00107">
    <property type="entry name" value="PROTEIN_KINASE_ATP"/>
    <property type="match status" value="1"/>
</dbReference>
<dbReference type="EC" id="2.7.10.2" evidence="1"/>
<feature type="region of interest" description="Disordered" evidence="11">
    <location>
        <begin position="652"/>
        <end position="690"/>
    </location>
</feature>
<accession>A0A151WI32</accession>
<protein>
    <recommendedName>
        <fullName evidence="1">non-specific protein-tyrosine kinase</fullName>
        <ecNumber evidence="1">2.7.10.2</ecNumber>
    </recommendedName>
</protein>
<keyword evidence="3" id="KW-0808">Transferase</keyword>
<evidence type="ECO:0000259" key="12">
    <source>
        <dbReference type="PROSITE" id="PS50002"/>
    </source>
</evidence>
<keyword evidence="2 9" id="KW-0728">SH3 domain</keyword>
<dbReference type="PROSITE" id="PS00109">
    <property type="entry name" value="PROTEIN_KINASE_TYR"/>
    <property type="match status" value="1"/>
</dbReference>
<evidence type="ECO:0000256" key="5">
    <source>
        <dbReference type="ARBA" id="ARBA00022777"/>
    </source>
</evidence>
<evidence type="ECO:0000256" key="11">
    <source>
        <dbReference type="SAM" id="MobiDB-lite"/>
    </source>
</evidence>
<evidence type="ECO:0000256" key="8">
    <source>
        <dbReference type="ARBA" id="ARBA00047899"/>
    </source>
</evidence>
<proteinExistence type="predicted"/>
<dbReference type="InterPro" id="IPR001452">
    <property type="entry name" value="SH3_domain"/>
</dbReference>
<dbReference type="InterPro" id="IPR049587">
    <property type="entry name" value="TNK-like_SAM"/>
</dbReference>
<feature type="domain" description="SH3" evidence="12">
    <location>
        <begin position="338"/>
        <end position="397"/>
    </location>
</feature>
<feature type="region of interest" description="Disordered" evidence="11">
    <location>
        <begin position="469"/>
        <end position="513"/>
    </location>
</feature>
<evidence type="ECO:0000256" key="4">
    <source>
        <dbReference type="ARBA" id="ARBA00022741"/>
    </source>
</evidence>
<dbReference type="InterPro" id="IPR000719">
    <property type="entry name" value="Prot_kinase_dom"/>
</dbReference>
<dbReference type="InterPro" id="IPR001245">
    <property type="entry name" value="Ser-Thr/Tyr_kinase_cat_dom"/>
</dbReference>
<dbReference type="SUPFAM" id="SSF56112">
    <property type="entry name" value="Protein kinase-like (PK-like)"/>
    <property type="match status" value="1"/>
</dbReference>
<dbReference type="InterPro" id="IPR020635">
    <property type="entry name" value="Tyr_kinase_cat_dom"/>
</dbReference>
<feature type="domain" description="CRIB" evidence="14">
    <location>
        <begin position="429"/>
        <end position="443"/>
    </location>
</feature>
<dbReference type="InterPro" id="IPR000095">
    <property type="entry name" value="CRIB_dom"/>
</dbReference>
<dbReference type="InterPro" id="IPR017441">
    <property type="entry name" value="Protein_kinase_ATP_BS"/>
</dbReference>
<gene>
    <name evidence="15" type="ORF">ALC60_13463</name>
</gene>
<comment type="catalytic activity">
    <reaction evidence="8">
        <text>L-threonyl-[protein] + ATP = O-phospho-L-threonyl-[protein] + ADP + H(+)</text>
        <dbReference type="Rhea" id="RHEA:46608"/>
        <dbReference type="Rhea" id="RHEA-COMP:11060"/>
        <dbReference type="Rhea" id="RHEA-COMP:11605"/>
        <dbReference type="ChEBI" id="CHEBI:15378"/>
        <dbReference type="ChEBI" id="CHEBI:30013"/>
        <dbReference type="ChEBI" id="CHEBI:30616"/>
        <dbReference type="ChEBI" id="CHEBI:61977"/>
        <dbReference type="ChEBI" id="CHEBI:456216"/>
        <dbReference type="EC" id="2.7.11.1"/>
    </reaction>
</comment>
<evidence type="ECO:0000259" key="13">
    <source>
        <dbReference type="PROSITE" id="PS50011"/>
    </source>
</evidence>
<evidence type="ECO:0000256" key="9">
    <source>
        <dbReference type="PROSITE-ProRule" id="PRU00192"/>
    </source>
</evidence>
<dbReference type="InterPro" id="IPR055175">
    <property type="entry name" value="ACK/TNK-like_SAM"/>
</dbReference>
<evidence type="ECO:0000256" key="2">
    <source>
        <dbReference type="ARBA" id="ARBA00022443"/>
    </source>
</evidence>
<evidence type="ECO:0000256" key="3">
    <source>
        <dbReference type="ARBA" id="ARBA00022679"/>
    </source>
</evidence>
<keyword evidence="6 10" id="KW-0067">ATP-binding</keyword>
<name>A0A151WI32_9HYME</name>
<dbReference type="Proteomes" id="UP000075809">
    <property type="component" value="Unassembled WGS sequence"/>
</dbReference>
<dbReference type="InterPro" id="IPR011009">
    <property type="entry name" value="Kinase-like_dom_sf"/>
</dbReference>
<dbReference type="GO" id="GO:0005524">
    <property type="term" value="F:ATP binding"/>
    <property type="evidence" value="ECO:0007669"/>
    <property type="project" value="UniProtKB-UniRule"/>
</dbReference>
<evidence type="ECO:0000313" key="15">
    <source>
        <dbReference type="EMBL" id="KYQ47484.1"/>
    </source>
</evidence>
<keyword evidence="16" id="KW-1185">Reference proteome</keyword>
<dbReference type="Pfam" id="PF07714">
    <property type="entry name" value="PK_Tyr_Ser-Thr"/>
    <property type="match status" value="2"/>
</dbReference>
<dbReference type="AlphaFoldDB" id="A0A151WI32"/>
<dbReference type="InterPro" id="IPR008266">
    <property type="entry name" value="Tyr_kinase_AS"/>
</dbReference>
<feature type="compositionally biased region" description="Basic and acidic residues" evidence="11">
    <location>
        <begin position="491"/>
        <end position="501"/>
    </location>
</feature>
<dbReference type="GO" id="GO:0004674">
    <property type="term" value="F:protein serine/threonine kinase activity"/>
    <property type="evidence" value="ECO:0007669"/>
    <property type="project" value="UniProtKB-EC"/>
</dbReference>
<evidence type="ECO:0000256" key="1">
    <source>
        <dbReference type="ARBA" id="ARBA00011903"/>
    </source>
</evidence>
<feature type="region of interest" description="Disordered" evidence="11">
    <location>
        <begin position="812"/>
        <end position="852"/>
    </location>
</feature>
<dbReference type="CDD" id="cd09539">
    <property type="entry name" value="SAM_TNK-like"/>
    <property type="match status" value="1"/>
</dbReference>
<evidence type="ECO:0000259" key="14">
    <source>
        <dbReference type="PROSITE" id="PS50108"/>
    </source>
</evidence>
<dbReference type="Gene3D" id="3.30.200.20">
    <property type="entry name" value="Phosphorylase Kinase, domain 1"/>
    <property type="match status" value="1"/>
</dbReference>
<dbReference type="STRING" id="64791.A0A151WI32"/>
<dbReference type="EMBL" id="KQ983097">
    <property type="protein sequence ID" value="KYQ47484.1"/>
    <property type="molecule type" value="Genomic_DNA"/>
</dbReference>
<dbReference type="PROSITE" id="PS50011">
    <property type="entry name" value="PROTEIN_KINASE_DOM"/>
    <property type="match status" value="1"/>
</dbReference>
<dbReference type="Pfam" id="PF22931">
    <property type="entry name" value="SAM_TNK"/>
    <property type="match status" value="1"/>
</dbReference>
<feature type="binding site" evidence="10">
    <location>
        <position position="157"/>
    </location>
    <ligand>
        <name>ATP</name>
        <dbReference type="ChEBI" id="CHEBI:30616"/>
    </ligand>
</feature>
<feature type="compositionally biased region" description="Polar residues" evidence="11">
    <location>
        <begin position="477"/>
        <end position="488"/>
    </location>
</feature>
<keyword evidence="7" id="KW-0829">Tyrosine-protein kinase</keyword>
<feature type="domain" description="Protein kinase" evidence="13">
    <location>
        <begin position="126"/>
        <end position="514"/>
    </location>
</feature>
<dbReference type="GO" id="GO:0004715">
    <property type="term" value="F:non-membrane spanning protein tyrosine kinase activity"/>
    <property type="evidence" value="ECO:0007669"/>
    <property type="project" value="UniProtKB-EC"/>
</dbReference>
<organism evidence="15 16">
    <name type="scientific">Mycetomoellerius zeteki</name>
    <dbReference type="NCBI Taxonomy" id="64791"/>
    <lineage>
        <taxon>Eukaryota</taxon>
        <taxon>Metazoa</taxon>
        <taxon>Ecdysozoa</taxon>
        <taxon>Arthropoda</taxon>
        <taxon>Hexapoda</taxon>
        <taxon>Insecta</taxon>
        <taxon>Pterygota</taxon>
        <taxon>Neoptera</taxon>
        <taxon>Endopterygota</taxon>
        <taxon>Hymenoptera</taxon>
        <taxon>Apocrita</taxon>
        <taxon>Aculeata</taxon>
        <taxon>Formicoidea</taxon>
        <taxon>Formicidae</taxon>
        <taxon>Myrmicinae</taxon>
        <taxon>Mycetomoellerius</taxon>
    </lineage>
</organism>
<evidence type="ECO:0000256" key="6">
    <source>
        <dbReference type="ARBA" id="ARBA00022840"/>
    </source>
</evidence>
<evidence type="ECO:0000256" key="7">
    <source>
        <dbReference type="ARBA" id="ARBA00023137"/>
    </source>
</evidence>
<dbReference type="SMART" id="SM00219">
    <property type="entry name" value="TyrKc"/>
    <property type="match status" value="1"/>
</dbReference>
<dbReference type="InterPro" id="IPR050198">
    <property type="entry name" value="Non-receptor_tyrosine_kinases"/>
</dbReference>
<dbReference type="GO" id="GO:0002009">
    <property type="term" value="P:morphogenesis of an epithelium"/>
    <property type="evidence" value="ECO:0007669"/>
    <property type="project" value="UniProtKB-ARBA"/>
</dbReference>
<evidence type="ECO:0000256" key="10">
    <source>
        <dbReference type="PROSITE-ProRule" id="PRU10141"/>
    </source>
</evidence>
<keyword evidence="4 10" id="KW-0547">Nucleotide-binding</keyword>
<keyword evidence="5 15" id="KW-0418">Kinase</keyword>